<dbReference type="Gene3D" id="3.90.1300.10">
    <property type="entry name" value="Amidase signature (AS) domain"/>
    <property type="match status" value="1"/>
</dbReference>
<feature type="compositionally biased region" description="Low complexity" evidence="1">
    <location>
        <begin position="58"/>
        <end position="73"/>
    </location>
</feature>
<feature type="region of interest" description="Disordered" evidence="1">
    <location>
        <begin position="525"/>
        <end position="554"/>
    </location>
</feature>
<gene>
    <name evidence="3" type="ORF">CKO42_19105</name>
</gene>
<dbReference type="InterPro" id="IPR023631">
    <property type="entry name" value="Amidase_dom"/>
</dbReference>
<dbReference type="PANTHER" id="PTHR42678">
    <property type="entry name" value="AMIDASE"/>
    <property type="match status" value="1"/>
</dbReference>
<dbReference type="InterPro" id="IPR036928">
    <property type="entry name" value="AS_sf"/>
</dbReference>
<sequence>MGLCTACEPVNRAATGTTPDIDVIELSIGQAHQALRSGRISCEQLTRRYLRRIETYDPPTKADAAPSPSASRSPTPPDRLNAIIAVNPNALARARQLDRQSAETGRMRRLHCIPVILKDNVDTADMPTEAGSLALKGSVPPDDAFLVQRLRAEDAIILAKSNMGEWAFSPYQTISSTHGETRNAYALDRVPAGSSGGTASAIAANLGLIGMGTDTGNSIRGPASHLALVGLRPTLGATSRDGIVPLLANRDVGGPLMRTVTDTAIVYSVLAGYDPADPLTQAAIGRVKPDYRRYLKRNGLQGVRLGVLRALVVTETDMGMDADTADPEVVVRFEQAIEDLRQAGAVILDPFRIPDLERLTEATGFCSRFRYDLNRYLQTLGPEAPIRSLDEVVASNQFLPQSTGAMQWAMAVDTDPHAQQPPCVDVQGDPRRKALLEAVLAAMDEQQIDALIYPSWSHPPRGIGDSESPHGNNSPVLAPHTGQPAITVPMGFTDSGLPLGLQLLARPFDEHKLFQYAYAYEQATQHRRPPPGFGRLEPEALSTQAAEVAEPLLR</sequence>
<dbReference type="AlphaFoldDB" id="A0A9X0WBU8"/>
<dbReference type="EMBL" id="NRRY01000041">
    <property type="protein sequence ID" value="MBK1620501.1"/>
    <property type="molecule type" value="Genomic_DNA"/>
</dbReference>
<organism evidence="3 4">
    <name type="scientific">Lamprobacter modestohalophilus</name>
    <dbReference type="NCBI Taxonomy" id="1064514"/>
    <lineage>
        <taxon>Bacteria</taxon>
        <taxon>Pseudomonadati</taxon>
        <taxon>Pseudomonadota</taxon>
        <taxon>Gammaproteobacteria</taxon>
        <taxon>Chromatiales</taxon>
        <taxon>Chromatiaceae</taxon>
        <taxon>Lamprobacter</taxon>
    </lineage>
</organism>
<dbReference type="Pfam" id="PF01425">
    <property type="entry name" value="Amidase"/>
    <property type="match status" value="1"/>
</dbReference>
<feature type="region of interest" description="Disordered" evidence="1">
    <location>
        <begin position="459"/>
        <end position="482"/>
    </location>
</feature>
<reference evidence="3 4" key="1">
    <citation type="journal article" date="2020" name="Microorganisms">
        <title>Osmotic Adaptation and Compatible Solute Biosynthesis of Phototrophic Bacteria as Revealed from Genome Analyses.</title>
        <authorList>
            <person name="Imhoff J.F."/>
            <person name="Rahn T."/>
            <person name="Kunzel S."/>
            <person name="Keller A."/>
            <person name="Neulinger S.C."/>
        </authorList>
    </citation>
    <scope>NUCLEOTIDE SEQUENCE [LARGE SCALE GENOMIC DNA]</scope>
    <source>
        <strain evidence="3 4">DSM 25653</strain>
    </source>
</reference>
<dbReference type="SUPFAM" id="SSF75304">
    <property type="entry name" value="Amidase signature (AS) enzymes"/>
    <property type="match status" value="1"/>
</dbReference>
<feature type="region of interest" description="Disordered" evidence="1">
    <location>
        <begin position="53"/>
        <end position="80"/>
    </location>
</feature>
<evidence type="ECO:0000259" key="2">
    <source>
        <dbReference type="Pfam" id="PF01425"/>
    </source>
</evidence>
<dbReference type="PANTHER" id="PTHR42678:SF34">
    <property type="entry name" value="OS04G0183300 PROTEIN"/>
    <property type="match status" value="1"/>
</dbReference>
<evidence type="ECO:0000313" key="4">
    <source>
        <dbReference type="Proteomes" id="UP001138768"/>
    </source>
</evidence>
<accession>A0A9X0WBU8</accession>
<dbReference type="Proteomes" id="UP001138768">
    <property type="component" value="Unassembled WGS sequence"/>
</dbReference>
<comment type="caution">
    <text evidence="3">The sequence shown here is derived from an EMBL/GenBank/DDBJ whole genome shotgun (WGS) entry which is preliminary data.</text>
</comment>
<keyword evidence="4" id="KW-1185">Reference proteome</keyword>
<name>A0A9X0WBU8_9GAMM</name>
<protein>
    <submittedName>
        <fullName evidence="3">Amidase</fullName>
    </submittedName>
</protein>
<evidence type="ECO:0000313" key="3">
    <source>
        <dbReference type="EMBL" id="MBK1620501.1"/>
    </source>
</evidence>
<evidence type="ECO:0000256" key="1">
    <source>
        <dbReference type="SAM" id="MobiDB-lite"/>
    </source>
</evidence>
<feature type="domain" description="Amidase" evidence="2">
    <location>
        <begin position="79"/>
        <end position="513"/>
    </location>
</feature>
<proteinExistence type="predicted"/>